<dbReference type="GO" id="GO:0016887">
    <property type="term" value="F:ATP hydrolysis activity"/>
    <property type="evidence" value="ECO:0007669"/>
    <property type="project" value="InterPro"/>
</dbReference>
<dbReference type="EC" id="7.6.2.9" evidence="5"/>
<dbReference type="InterPro" id="IPR008995">
    <property type="entry name" value="Mo/tungstate-bd_C_term_dom"/>
</dbReference>
<dbReference type="GO" id="GO:0015418">
    <property type="term" value="F:ABC-type quaternary ammonium compound transporting activity"/>
    <property type="evidence" value="ECO:0007669"/>
    <property type="project" value="UniProtKB-EC"/>
</dbReference>
<dbReference type="Gene3D" id="2.40.50.140">
    <property type="entry name" value="Nucleic acid-binding proteins"/>
    <property type="match status" value="1"/>
</dbReference>
<dbReference type="InterPro" id="IPR003439">
    <property type="entry name" value="ABC_transporter-like_ATP-bd"/>
</dbReference>
<evidence type="ECO:0000256" key="5">
    <source>
        <dbReference type="ARBA" id="ARBA00066388"/>
    </source>
</evidence>
<dbReference type="Gene3D" id="2.40.50.100">
    <property type="match status" value="1"/>
</dbReference>
<dbReference type="GO" id="GO:0005524">
    <property type="term" value="F:ATP binding"/>
    <property type="evidence" value="ECO:0007669"/>
    <property type="project" value="UniProtKB-KW"/>
</dbReference>
<dbReference type="RefSeq" id="WP_073549954.1">
    <property type="nucleotide sequence ID" value="NZ_CAWMVK010000002.1"/>
</dbReference>
<dbReference type="STRING" id="247279.NIES1031_13520"/>
<dbReference type="SUPFAM" id="SSF52540">
    <property type="entry name" value="P-loop containing nucleoside triphosphate hydrolases"/>
    <property type="match status" value="1"/>
</dbReference>
<dbReference type="Gene3D" id="3.40.50.300">
    <property type="entry name" value="P-loop containing nucleotide triphosphate hydrolases"/>
    <property type="match status" value="1"/>
</dbReference>
<dbReference type="AlphaFoldDB" id="A0A1U7HP62"/>
<keyword evidence="3" id="KW-0547">Nucleotide-binding</keyword>
<proteinExistence type="predicted"/>
<dbReference type="Pfam" id="PF00005">
    <property type="entry name" value="ABC_tran"/>
    <property type="match status" value="1"/>
</dbReference>
<dbReference type="InterPro" id="IPR027417">
    <property type="entry name" value="P-loop_NTPase"/>
</dbReference>
<keyword evidence="4 7" id="KW-0067">ATP-binding</keyword>
<protein>
    <recommendedName>
        <fullName evidence="5">ABC-type quaternary amine transporter</fullName>
        <ecNumber evidence="5">7.6.2.9</ecNumber>
    </recommendedName>
</protein>
<evidence type="ECO:0000256" key="3">
    <source>
        <dbReference type="ARBA" id="ARBA00022741"/>
    </source>
</evidence>
<dbReference type="SMART" id="SM00382">
    <property type="entry name" value="AAA"/>
    <property type="match status" value="1"/>
</dbReference>
<dbReference type="InterPro" id="IPR013611">
    <property type="entry name" value="Transp-assoc_OB_typ2"/>
</dbReference>
<comment type="subcellular location">
    <subcellularLocation>
        <location evidence="1">Cell inner membrane</location>
        <topology evidence="1">Peripheral membrane protein</topology>
    </subcellularLocation>
</comment>
<reference evidence="7 8" key="1">
    <citation type="submission" date="2016-11" db="EMBL/GenBank/DDBJ databases">
        <title>Draft Genome Sequences of Nine Cyanobacterial Strains from Diverse Habitats.</title>
        <authorList>
            <person name="Zhu T."/>
            <person name="Hou S."/>
            <person name="Lu X."/>
            <person name="Hess W.R."/>
        </authorList>
    </citation>
    <scope>NUCLEOTIDE SEQUENCE [LARGE SCALE GENOMIC DNA]</scope>
    <source>
        <strain evidence="7 8">5.2 s.c.1</strain>
    </source>
</reference>
<dbReference type="EMBL" id="MRCC01000010">
    <property type="protein sequence ID" value="OKH25390.1"/>
    <property type="molecule type" value="Genomic_DNA"/>
</dbReference>
<dbReference type="InterPro" id="IPR017871">
    <property type="entry name" value="ABC_transporter-like_CS"/>
</dbReference>
<dbReference type="PANTHER" id="PTHR42781">
    <property type="entry name" value="SPERMIDINE/PUTRESCINE IMPORT ATP-BINDING PROTEIN POTA"/>
    <property type="match status" value="1"/>
</dbReference>
<comment type="caution">
    <text evidence="7">The sequence shown here is derived from an EMBL/GenBank/DDBJ whole genome shotgun (WGS) entry which is preliminary data.</text>
</comment>
<evidence type="ECO:0000259" key="6">
    <source>
        <dbReference type="PROSITE" id="PS50893"/>
    </source>
</evidence>
<organism evidence="7 8">
    <name type="scientific">Chroogloeocystis siderophila 5.2 s.c.1</name>
    <dbReference type="NCBI Taxonomy" id="247279"/>
    <lineage>
        <taxon>Bacteria</taxon>
        <taxon>Bacillati</taxon>
        <taxon>Cyanobacteriota</taxon>
        <taxon>Cyanophyceae</taxon>
        <taxon>Oscillatoriophycideae</taxon>
        <taxon>Chroococcales</taxon>
        <taxon>Chroococcaceae</taxon>
        <taxon>Chroogloeocystis</taxon>
    </lineage>
</organism>
<sequence length="381" mass="41945">MESVKHIELVSSLVPVRASEDYSGHSLALEEIVHRFGDMVALQDIHLNIQPGEFVSLLGPSGCGKTTLLRIISGFLKPTSGRILIDGQSVGALSPKQRGVGIVFQNYALFPHMTVWDNVAYGLRANRVPRGRVANKVGEMLELVQLSHLAKRYPSELSGGQQQRVAIARALAVEPKLMLLDEPFSALDKNLRLDMQIEIRRLLKEQDITAILVTHDQEEAMSMSDRIAVMSQGTIHQFDPPSQIYDKPATLFVSTFVGTCNLLPGKLVERDTSDCLVEVPGGGKLRVANQERVQSHNDVLLAVRPENLRIQTQPGTHCLPTIVEMCLPLGAVMTYEVQIAPNTKVKVTQPRLPGTRPLQQGQQIYLELVSPQACALFPAMS</sequence>
<dbReference type="OrthoDB" id="417582at2"/>
<evidence type="ECO:0000313" key="7">
    <source>
        <dbReference type="EMBL" id="OKH25390.1"/>
    </source>
</evidence>
<dbReference type="InterPro" id="IPR003593">
    <property type="entry name" value="AAA+_ATPase"/>
</dbReference>
<evidence type="ECO:0000256" key="1">
    <source>
        <dbReference type="ARBA" id="ARBA00004417"/>
    </source>
</evidence>
<keyword evidence="2" id="KW-0813">Transport</keyword>
<dbReference type="Proteomes" id="UP000185984">
    <property type="component" value="Unassembled WGS sequence"/>
</dbReference>
<accession>A0A1U7HP62</accession>
<dbReference type="InterPro" id="IPR050093">
    <property type="entry name" value="ABC_SmlMolc_Importer"/>
</dbReference>
<evidence type="ECO:0000313" key="8">
    <source>
        <dbReference type="Proteomes" id="UP000185984"/>
    </source>
</evidence>
<dbReference type="Pfam" id="PF08402">
    <property type="entry name" value="TOBE_2"/>
    <property type="match status" value="1"/>
</dbReference>
<evidence type="ECO:0000256" key="4">
    <source>
        <dbReference type="ARBA" id="ARBA00022840"/>
    </source>
</evidence>
<evidence type="ECO:0000256" key="2">
    <source>
        <dbReference type="ARBA" id="ARBA00022448"/>
    </source>
</evidence>
<dbReference type="PROSITE" id="PS50893">
    <property type="entry name" value="ABC_TRANSPORTER_2"/>
    <property type="match status" value="1"/>
</dbReference>
<dbReference type="InterPro" id="IPR012340">
    <property type="entry name" value="NA-bd_OB-fold"/>
</dbReference>
<dbReference type="GO" id="GO:0043190">
    <property type="term" value="C:ATP-binding cassette (ABC) transporter complex"/>
    <property type="evidence" value="ECO:0007669"/>
    <property type="project" value="InterPro"/>
</dbReference>
<gene>
    <name evidence="7" type="ORF">NIES1031_13520</name>
</gene>
<keyword evidence="8" id="KW-1185">Reference proteome</keyword>
<dbReference type="PANTHER" id="PTHR42781:SF4">
    <property type="entry name" value="SPERMIDINE_PUTRESCINE IMPORT ATP-BINDING PROTEIN POTA"/>
    <property type="match status" value="1"/>
</dbReference>
<dbReference type="FunFam" id="3.40.50.300:FF:000425">
    <property type="entry name" value="Probable ABC transporter, ATP-binding subunit"/>
    <property type="match status" value="1"/>
</dbReference>
<dbReference type="SUPFAM" id="SSF50331">
    <property type="entry name" value="MOP-like"/>
    <property type="match status" value="1"/>
</dbReference>
<feature type="domain" description="ABC transporter" evidence="6">
    <location>
        <begin position="27"/>
        <end position="257"/>
    </location>
</feature>
<name>A0A1U7HP62_9CHRO</name>
<dbReference type="PROSITE" id="PS00211">
    <property type="entry name" value="ABC_TRANSPORTER_1"/>
    <property type="match status" value="1"/>
</dbReference>